<dbReference type="InterPro" id="IPR053876">
    <property type="entry name" value="Phage_int_M"/>
</dbReference>
<dbReference type="GO" id="GO:0075713">
    <property type="term" value="P:establishment of integrated proviral latency"/>
    <property type="evidence" value="ECO:0007669"/>
    <property type="project" value="UniProtKB-KW"/>
</dbReference>
<dbReference type="InterPro" id="IPR011010">
    <property type="entry name" value="DNA_brk_join_enz"/>
</dbReference>
<accession>A0AA48RAG2</accession>
<dbReference type="Gene3D" id="1.10.443.10">
    <property type="entry name" value="Intergrase catalytic core"/>
    <property type="match status" value="1"/>
</dbReference>
<dbReference type="GO" id="GO:0046718">
    <property type="term" value="P:symbiont entry into host cell"/>
    <property type="evidence" value="ECO:0007669"/>
    <property type="project" value="UniProtKB-KW"/>
</dbReference>
<evidence type="ECO:0000259" key="7">
    <source>
        <dbReference type="PROSITE" id="PS51898"/>
    </source>
</evidence>
<dbReference type="AlphaFoldDB" id="A0AA48RAG2"/>
<organism evidence="8">
    <name type="scientific">freshwater sediment metagenome</name>
    <dbReference type="NCBI Taxonomy" id="556182"/>
    <lineage>
        <taxon>unclassified sequences</taxon>
        <taxon>metagenomes</taxon>
        <taxon>ecological metagenomes</taxon>
    </lineage>
</organism>
<dbReference type="EMBL" id="OY288114">
    <property type="protein sequence ID" value="CAJ0882404.1"/>
    <property type="molecule type" value="Genomic_DNA"/>
</dbReference>
<evidence type="ECO:0000256" key="4">
    <source>
        <dbReference type="ARBA" id="ARBA00023172"/>
    </source>
</evidence>
<dbReference type="InterPro" id="IPR010998">
    <property type="entry name" value="Integrase_recombinase_N"/>
</dbReference>
<dbReference type="InterPro" id="IPR025166">
    <property type="entry name" value="Integrase_DNA_bind_dom"/>
</dbReference>
<dbReference type="GO" id="GO:0044826">
    <property type="term" value="P:viral genome integration into host DNA"/>
    <property type="evidence" value="ECO:0007669"/>
    <property type="project" value="UniProtKB-KW"/>
</dbReference>
<feature type="domain" description="Tyr recombinase" evidence="7">
    <location>
        <begin position="203"/>
        <end position="398"/>
    </location>
</feature>
<evidence type="ECO:0000256" key="2">
    <source>
        <dbReference type="ARBA" id="ARBA00022908"/>
    </source>
</evidence>
<dbReference type="Gene3D" id="3.30.160.390">
    <property type="entry name" value="Integrase, DNA-binding domain"/>
    <property type="match status" value="1"/>
</dbReference>
<dbReference type="SUPFAM" id="SSF56349">
    <property type="entry name" value="DNA breaking-rejoining enzymes"/>
    <property type="match status" value="1"/>
</dbReference>
<evidence type="ECO:0000256" key="5">
    <source>
        <dbReference type="ARBA" id="ARBA00023195"/>
    </source>
</evidence>
<dbReference type="PANTHER" id="PTHR30629:SF2">
    <property type="entry name" value="PROPHAGE INTEGRASE INTS-RELATED"/>
    <property type="match status" value="1"/>
</dbReference>
<name>A0AA48RAG2_9ZZZZ</name>
<dbReference type="Pfam" id="PF22022">
    <property type="entry name" value="Phage_int_M"/>
    <property type="match status" value="1"/>
</dbReference>
<dbReference type="Pfam" id="PF13356">
    <property type="entry name" value="Arm-DNA-bind_3"/>
    <property type="match status" value="1"/>
</dbReference>
<dbReference type="InterPro" id="IPR002104">
    <property type="entry name" value="Integrase_catalytic"/>
</dbReference>
<keyword evidence="5" id="KW-1179">Viral genome integration</keyword>
<sequence>MPKSLSDPFIRSIKPPSSGRLEIQDEKCAGLVIRVTPAGAKTWSFRFRDPRSGALTRATIGPYPEIALTTARERAFDLRRGVANGINPVEAKRRERELSQSRTFGSLAERYLNEHARRFKKSAAADERNLRLHVLPKWAKRRFDEITRADVIELCEGMVVAGTQTNANRVQALISKIFAFAVDAGLLGANPCHRLAKRGVESRGRRVLSDDEILLFWDRSGKSPVSPRVGLALKIALLTAARAGEVTGMRREELFDLESPQARWEIPAHRSKNGRPHVVPLSPLAARLIAEAERMAPEKSPFIFPSPTVKRTAITAHALAVAMQRMGTRLTADMSGSETWVAEPPSPHDLRRTVATRLASMGVPPEDVAACLNHVRRDVTGRHYDMYARQAEKRRALDLWAQALTRIIGGVRR</sequence>
<dbReference type="Gene3D" id="1.10.150.130">
    <property type="match status" value="1"/>
</dbReference>
<keyword evidence="2" id="KW-0229">DNA integration</keyword>
<keyword evidence="3" id="KW-0238">DNA-binding</keyword>
<dbReference type="GO" id="GO:0003677">
    <property type="term" value="F:DNA binding"/>
    <property type="evidence" value="ECO:0007669"/>
    <property type="project" value="UniProtKB-KW"/>
</dbReference>
<evidence type="ECO:0000256" key="1">
    <source>
        <dbReference type="ARBA" id="ARBA00008857"/>
    </source>
</evidence>
<dbReference type="Pfam" id="PF00589">
    <property type="entry name" value="Phage_integrase"/>
    <property type="match status" value="1"/>
</dbReference>
<proteinExistence type="inferred from homology"/>
<keyword evidence="4" id="KW-0233">DNA recombination</keyword>
<dbReference type="PANTHER" id="PTHR30629">
    <property type="entry name" value="PROPHAGE INTEGRASE"/>
    <property type="match status" value="1"/>
</dbReference>
<dbReference type="GO" id="GO:0006310">
    <property type="term" value="P:DNA recombination"/>
    <property type="evidence" value="ECO:0007669"/>
    <property type="project" value="UniProtKB-KW"/>
</dbReference>
<dbReference type="CDD" id="cd00801">
    <property type="entry name" value="INT_P4_C"/>
    <property type="match status" value="1"/>
</dbReference>
<dbReference type="InterPro" id="IPR013762">
    <property type="entry name" value="Integrase-like_cat_sf"/>
</dbReference>
<dbReference type="InterPro" id="IPR050808">
    <property type="entry name" value="Phage_Integrase"/>
</dbReference>
<evidence type="ECO:0000256" key="3">
    <source>
        <dbReference type="ARBA" id="ARBA00023125"/>
    </source>
</evidence>
<evidence type="ECO:0000256" key="6">
    <source>
        <dbReference type="ARBA" id="ARBA00023296"/>
    </source>
</evidence>
<keyword evidence="6" id="KW-1160">Virus entry into host cell</keyword>
<comment type="similarity">
    <text evidence="1">Belongs to the 'phage' integrase family.</text>
</comment>
<evidence type="ECO:0000313" key="8">
    <source>
        <dbReference type="EMBL" id="CAJ0882404.1"/>
    </source>
</evidence>
<reference evidence="8" key="1">
    <citation type="submission" date="2023-07" db="EMBL/GenBank/DDBJ databases">
        <authorList>
            <person name="Pelsma A.J. K."/>
        </authorList>
    </citation>
    <scope>NUCLEOTIDE SEQUENCE</scope>
</reference>
<protein>
    <recommendedName>
        <fullName evidence="7">Tyr recombinase domain-containing protein</fullName>
    </recommendedName>
</protein>
<dbReference type="InterPro" id="IPR038488">
    <property type="entry name" value="Integrase_DNA-bd_sf"/>
</dbReference>
<gene>
    <name evidence="8" type="ORF">AMST5_03334</name>
</gene>
<dbReference type="PROSITE" id="PS51898">
    <property type="entry name" value="TYR_RECOMBINASE"/>
    <property type="match status" value="1"/>
</dbReference>
<dbReference type="GO" id="GO:0015074">
    <property type="term" value="P:DNA integration"/>
    <property type="evidence" value="ECO:0007669"/>
    <property type="project" value="UniProtKB-KW"/>
</dbReference>